<protein>
    <submittedName>
        <fullName evidence="4">TetR/AcrR family transcriptional regulator</fullName>
    </submittedName>
</protein>
<dbReference type="Proteomes" id="UP000886887">
    <property type="component" value="Unassembled WGS sequence"/>
</dbReference>
<dbReference type="Gene3D" id="1.10.357.10">
    <property type="entry name" value="Tetracycline Repressor, domain 2"/>
    <property type="match status" value="1"/>
</dbReference>
<evidence type="ECO:0000256" key="1">
    <source>
        <dbReference type="ARBA" id="ARBA00023125"/>
    </source>
</evidence>
<dbReference type="AlphaFoldDB" id="A0A9D0ZBI0"/>
<dbReference type="GO" id="GO:0003700">
    <property type="term" value="F:DNA-binding transcription factor activity"/>
    <property type="evidence" value="ECO:0007669"/>
    <property type="project" value="TreeGrafter"/>
</dbReference>
<evidence type="ECO:0000313" key="4">
    <source>
        <dbReference type="EMBL" id="HIQ71505.1"/>
    </source>
</evidence>
<feature type="DNA-binding region" description="H-T-H motif" evidence="2">
    <location>
        <begin position="34"/>
        <end position="53"/>
    </location>
</feature>
<dbReference type="GO" id="GO:0000976">
    <property type="term" value="F:transcription cis-regulatory region binding"/>
    <property type="evidence" value="ECO:0007669"/>
    <property type="project" value="TreeGrafter"/>
</dbReference>
<reference evidence="4" key="2">
    <citation type="journal article" date="2021" name="PeerJ">
        <title>Extensive microbial diversity within the chicken gut microbiome revealed by metagenomics and culture.</title>
        <authorList>
            <person name="Gilroy R."/>
            <person name="Ravi A."/>
            <person name="Getino M."/>
            <person name="Pursley I."/>
            <person name="Horton D.L."/>
            <person name="Alikhan N.F."/>
            <person name="Baker D."/>
            <person name="Gharbi K."/>
            <person name="Hall N."/>
            <person name="Watson M."/>
            <person name="Adriaenssens E.M."/>
            <person name="Foster-Nyarko E."/>
            <person name="Jarju S."/>
            <person name="Secka A."/>
            <person name="Antonio M."/>
            <person name="Oren A."/>
            <person name="Chaudhuri R.R."/>
            <person name="La Ragione R."/>
            <person name="Hildebrand F."/>
            <person name="Pallen M.J."/>
        </authorList>
    </citation>
    <scope>NUCLEOTIDE SEQUENCE</scope>
    <source>
        <strain evidence="4">ChiSxjej2B14-6234</strain>
    </source>
</reference>
<dbReference type="EMBL" id="DVFJ01000013">
    <property type="protein sequence ID" value="HIQ71505.1"/>
    <property type="molecule type" value="Genomic_DNA"/>
</dbReference>
<evidence type="ECO:0000313" key="5">
    <source>
        <dbReference type="Proteomes" id="UP000886887"/>
    </source>
</evidence>
<dbReference type="InterPro" id="IPR050109">
    <property type="entry name" value="HTH-type_TetR-like_transc_reg"/>
</dbReference>
<comment type="caution">
    <text evidence="4">The sequence shown here is derived from an EMBL/GenBank/DDBJ whole genome shotgun (WGS) entry which is preliminary data.</text>
</comment>
<evidence type="ECO:0000256" key="2">
    <source>
        <dbReference type="PROSITE-ProRule" id="PRU00335"/>
    </source>
</evidence>
<gene>
    <name evidence="4" type="ORF">IAB73_04760</name>
</gene>
<name>A0A9D0ZBI0_9FIRM</name>
<dbReference type="PANTHER" id="PTHR30055:SF226">
    <property type="entry name" value="HTH-TYPE TRANSCRIPTIONAL REGULATOR PKSA"/>
    <property type="match status" value="1"/>
</dbReference>
<keyword evidence="1 2" id="KW-0238">DNA-binding</keyword>
<dbReference type="Pfam" id="PF00440">
    <property type="entry name" value="TetR_N"/>
    <property type="match status" value="1"/>
</dbReference>
<dbReference type="PROSITE" id="PS50977">
    <property type="entry name" value="HTH_TETR_2"/>
    <property type="match status" value="1"/>
</dbReference>
<accession>A0A9D0ZBI0</accession>
<dbReference type="PANTHER" id="PTHR30055">
    <property type="entry name" value="HTH-TYPE TRANSCRIPTIONAL REGULATOR RUTR"/>
    <property type="match status" value="1"/>
</dbReference>
<sequence>MAAAFNEQEREAIVRRLRDAARRCAATIGMRKTTLEQLAREAGISKSAFYRFYDSKERLFLDILEEWHTAIYGSAAAVLEARAALPLRTRVAQAILEAARVMSEGDTMALFAQDLPAMLRRLPPEVVQAHYDSDDQHIERLIDRAGVRLRVSRETACAIIRILFMSLFQRAEVGAHYQQALEALVYSACEQIIAE</sequence>
<reference evidence="4" key="1">
    <citation type="submission" date="2020-10" db="EMBL/GenBank/DDBJ databases">
        <authorList>
            <person name="Gilroy R."/>
        </authorList>
    </citation>
    <scope>NUCLEOTIDE SEQUENCE</scope>
    <source>
        <strain evidence="4">ChiSxjej2B14-6234</strain>
    </source>
</reference>
<organism evidence="4 5">
    <name type="scientific">Candidatus Onthenecus intestinigallinarum</name>
    <dbReference type="NCBI Taxonomy" id="2840875"/>
    <lineage>
        <taxon>Bacteria</taxon>
        <taxon>Bacillati</taxon>
        <taxon>Bacillota</taxon>
        <taxon>Clostridia</taxon>
        <taxon>Eubacteriales</taxon>
        <taxon>Candidatus Onthenecus</taxon>
    </lineage>
</organism>
<dbReference type="SUPFAM" id="SSF46689">
    <property type="entry name" value="Homeodomain-like"/>
    <property type="match status" value="1"/>
</dbReference>
<dbReference type="InterPro" id="IPR001647">
    <property type="entry name" value="HTH_TetR"/>
</dbReference>
<feature type="domain" description="HTH tetR-type" evidence="3">
    <location>
        <begin position="11"/>
        <end position="71"/>
    </location>
</feature>
<evidence type="ECO:0000259" key="3">
    <source>
        <dbReference type="PROSITE" id="PS50977"/>
    </source>
</evidence>
<proteinExistence type="predicted"/>
<dbReference type="InterPro" id="IPR009057">
    <property type="entry name" value="Homeodomain-like_sf"/>
</dbReference>